<evidence type="ECO:0000259" key="2">
    <source>
        <dbReference type="Pfam" id="PF00346"/>
    </source>
</evidence>
<gene>
    <name evidence="3" type="ORF">DFR85_02060</name>
</gene>
<evidence type="ECO:0000313" key="3">
    <source>
        <dbReference type="EMBL" id="AWR95881.1"/>
    </source>
</evidence>
<dbReference type="EMBL" id="CP029289">
    <property type="protein sequence ID" value="AWR95881.1"/>
    <property type="molecule type" value="Genomic_DNA"/>
</dbReference>
<feature type="domain" description="NADH-quinone oxidoreductase subunit D" evidence="2">
    <location>
        <begin position="201"/>
        <end position="301"/>
    </location>
</feature>
<accession>A0A2U9IIP5</accession>
<keyword evidence="1" id="KW-0560">Oxidoreductase</keyword>
<dbReference type="PANTHER" id="PTHR43485">
    <property type="entry name" value="HYDROGENASE-4 COMPONENT G"/>
    <property type="match status" value="1"/>
</dbReference>
<dbReference type="InterPro" id="IPR052197">
    <property type="entry name" value="ComplexI_49kDa-like"/>
</dbReference>
<dbReference type="GO" id="GO:0048038">
    <property type="term" value="F:quinone binding"/>
    <property type="evidence" value="ECO:0007669"/>
    <property type="project" value="InterPro"/>
</dbReference>
<dbReference type="GO" id="GO:0051287">
    <property type="term" value="F:NAD binding"/>
    <property type="evidence" value="ECO:0007669"/>
    <property type="project" value="InterPro"/>
</dbReference>
<dbReference type="GeneID" id="36830902"/>
<dbReference type="AlphaFoldDB" id="A0A2U9IIP5"/>
<keyword evidence="4" id="KW-1185">Reference proteome</keyword>
<name>A0A2U9IIP5_9CREN</name>
<dbReference type="InterPro" id="IPR029014">
    <property type="entry name" value="NiFe-Hase_large"/>
</dbReference>
<dbReference type="InterPro" id="IPR001135">
    <property type="entry name" value="NADH_Q_OxRdtase_suD"/>
</dbReference>
<evidence type="ECO:0000313" key="4">
    <source>
        <dbReference type="Proteomes" id="UP000248044"/>
    </source>
</evidence>
<dbReference type="KEGG" id="abri:DFR85_02060"/>
<dbReference type="GO" id="GO:0016651">
    <property type="term" value="F:oxidoreductase activity, acting on NAD(P)H"/>
    <property type="evidence" value="ECO:0007669"/>
    <property type="project" value="InterPro"/>
</dbReference>
<dbReference type="Pfam" id="PF00346">
    <property type="entry name" value="Complex1_49kDa"/>
    <property type="match status" value="1"/>
</dbReference>
<dbReference type="Proteomes" id="UP000248044">
    <property type="component" value="Chromosome"/>
</dbReference>
<reference evidence="3 4" key="1">
    <citation type="submission" date="2018-05" db="EMBL/GenBank/DDBJ databases">
        <title>Complete Genome Sequences of Extremely Thermoacidophilic, Metal-Mobilizing Type-Strain Members of the Archaeal Family Sulfolobaceae: Acidianus brierleyi DSM-1651T, Acidianus sulfidivorans DSM-18786T, Metallosphaera hakonensis DSM-7519T, and Metallosphaera prunae DSM-10039T.</title>
        <authorList>
            <person name="Counts J.A."/>
            <person name="Kelly R.M."/>
        </authorList>
    </citation>
    <scope>NUCLEOTIDE SEQUENCE [LARGE SCALE GENOMIC DNA]</scope>
    <source>
        <strain evidence="3 4">DSM 1651</strain>
    </source>
</reference>
<dbReference type="PANTHER" id="PTHR43485:SF1">
    <property type="entry name" value="FORMATE HYDROGENLYASE SUBUNIT 5-RELATED"/>
    <property type="match status" value="1"/>
</dbReference>
<evidence type="ECO:0000256" key="1">
    <source>
        <dbReference type="ARBA" id="ARBA00023002"/>
    </source>
</evidence>
<dbReference type="RefSeq" id="WP_110271759.1">
    <property type="nucleotide sequence ID" value="NZ_CP029289.2"/>
</dbReference>
<proteinExistence type="predicted"/>
<protein>
    <recommendedName>
        <fullName evidence="2">NADH-quinone oxidoreductase subunit D domain-containing protein</fullName>
    </recommendedName>
</protein>
<dbReference type="OrthoDB" id="43567at2157"/>
<dbReference type="Gene3D" id="1.10.645.10">
    <property type="entry name" value="Cytochrome-c3 Hydrogenase, chain B"/>
    <property type="match status" value="1"/>
</dbReference>
<dbReference type="SUPFAM" id="SSF56762">
    <property type="entry name" value="HydB/Nqo4-like"/>
    <property type="match status" value="1"/>
</dbReference>
<organism evidence="3 4">
    <name type="scientific">Acidianus brierleyi</name>
    <dbReference type="NCBI Taxonomy" id="41673"/>
    <lineage>
        <taxon>Archaea</taxon>
        <taxon>Thermoproteota</taxon>
        <taxon>Thermoprotei</taxon>
        <taxon>Sulfolobales</taxon>
        <taxon>Sulfolobaceae</taxon>
        <taxon>Acidianus</taxon>
    </lineage>
</organism>
<sequence>MRRLIGQLGKFCLYSDTYFEGTCPHIENEEIANSPYGAFNFTYGPSAGGLFESVGIDINTFGEYIRNIKVNPNYKKREIRILDKSIEDAILYIERINAAFSASHVISFLSAIDKISESDIDSDVLNLRILQIEMERIRNNLFVIERLVESAGFQVPLYQLQYLIENVNRKIGKLFGHRYFFGVNSLRKININDPKVDFTGIEREFKTIYEDIIENRIFIDRLQGNGIIKDERSIGPAARAAGFYYDARIEDEFLPYKDFDFKISTYNSADAFGRLIVRSEEIFESLRIISQIKVKSKEYKIKVNDGEGIGRVESPSGDLAYFVKVNNGKVVNIDLLSPSSINIELFSKSMVKNIFTDFPFNWESFGIWISEVGVRFI</sequence>